<dbReference type="Proteomes" id="UP001156601">
    <property type="component" value="Unassembled WGS sequence"/>
</dbReference>
<dbReference type="RefSeq" id="WP_284217706.1">
    <property type="nucleotide sequence ID" value="NZ_BSOT01000006.1"/>
</dbReference>
<accession>A0AA37WKW0</accession>
<dbReference type="InterPro" id="IPR012349">
    <property type="entry name" value="Split_barrel_FMN-bd"/>
</dbReference>
<gene>
    <name evidence="6" type="ORF">GCM10007852_22530</name>
</gene>
<reference evidence="6" key="1">
    <citation type="journal article" date="2014" name="Int. J. Syst. Evol. Microbiol.">
        <title>Complete genome sequence of Corynebacterium casei LMG S-19264T (=DSM 44701T), isolated from a smear-ripened cheese.</title>
        <authorList>
            <consortium name="US DOE Joint Genome Institute (JGI-PGF)"/>
            <person name="Walter F."/>
            <person name="Albersmeier A."/>
            <person name="Kalinowski J."/>
            <person name="Ruckert C."/>
        </authorList>
    </citation>
    <scope>NUCLEOTIDE SEQUENCE</scope>
    <source>
        <strain evidence="6">NBRC 110023</strain>
    </source>
</reference>
<evidence type="ECO:0000259" key="5">
    <source>
        <dbReference type="Pfam" id="PF01613"/>
    </source>
</evidence>
<feature type="domain" description="Flavin reductase like" evidence="5">
    <location>
        <begin position="26"/>
        <end position="164"/>
    </location>
</feature>
<name>A0AA37WKW0_9ALTE</name>
<dbReference type="AlphaFoldDB" id="A0AA37WKW0"/>
<keyword evidence="2" id="KW-0285">Flavoprotein</keyword>
<evidence type="ECO:0000256" key="1">
    <source>
        <dbReference type="ARBA" id="ARBA00001917"/>
    </source>
</evidence>
<keyword evidence="7" id="KW-1185">Reference proteome</keyword>
<evidence type="ECO:0000256" key="4">
    <source>
        <dbReference type="ARBA" id="ARBA00038054"/>
    </source>
</evidence>
<dbReference type="EMBL" id="BSOT01000006">
    <property type="protein sequence ID" value="GLR71345.1"/>
    <property type="molecule type" value="Genomic_DNA"/>
</dbReference>
<evidence type="ECO:0000313" key="6">
    <source>
        <dbReference type="EMBL" id="GLR71345.1"/>
    </source>
</evidence>
<sequence>MQITRQEIAGMDKRFRANFINSLSGFKSANLIGTVDMQGISNLCIVSSVFHVGANPPLLGMIMRPHTVARDTLQNIKDTEEFTINHVNSSMVRQAHQTSARYPSDVSEFDAVGLSQYKSTLLNAPYVEESKVRIGMQLRSIQEIVLNKTELVIGEIIEVQMDNKYVLEDGFIELEPMNGVVVSGVDAYHSTQIIDRLSYAKPDASASSIRGHAK</sequence>
<organism evidence="6 7">
    <name type="scientific">Agaribacter marinus</name>
    <dbReference type="NCBI Taxonomy" id="1431249"/>
    <lineage>
        <taxon>Bacteria</taxon>
        <taxon>Pseudomonadati</taxon>
        <taxon>Pseudomonadota</taxon>
        <taxon>Gammaproteobacteria</taxon>
        <taxon>Alteromonadales</taxon>
        <taxon>Alteromonadaceae</taxon>
        <taxon>Agaribacter</taxon>
    </lineage>
</organism>
<comment type="caution">
    <text evidence="6">The sequence shown here is derived from an EMBL/GenBank/DDBJ whole genome shotgun (WGS) entry which is preliminary data.</text>
</comment>
<dbReference type="PANTHER" id="PTHR33798:SF5">
    <property type="entry name" value="FLAVIN REDUCTASE LIKE DOMAIN-CONTAINING PROTEIN"/>
    <property type="match status" value="1"/>
</dbReference>
<evidence type="ECO:0000256" key="3">
    <source>
        <dbReference type="ARBA" id="ARBA00022643"/>
    </source>
</evidence>
<protein>
    <submittedName>
        <fullName evidence="6">Flavin oxidoreductase</fullName>
    </submittedName>
</protein>
<dbReference type="GO" id="GO:0016646">
    <property type="term" value="F:oxidoreductase activity, acting on the CH-NH group of donors, NAD or NADP as acceptor"/>
    <property type="evidence" value="ECO:0007669"/>
    <property type="project" value="UniProtKB-ARBA"/>
</dbReference>
<proteinExistence type="inferred from homology"/>
<evidence type="ECO:0000256" key="2">
    <source>
        <dbReference type="ARBA" id="ARBA00022630"/>
    </source>
</evidence>
<evidence type="ECO:0000313" key="7">
    <source>
        <dbReference type="Proteomes" id="UP001156601"/>
    </source>
</evidence>
<dbReference type="PANTHER" id="PTHR33798">
    <property type="entry name" value="FLAVOPROTEIN OXYGENASE"/>
    <property type="match status" value="1"/>
</dbReference>
<comment type="cofactor">
    <cofactor evidence="1">
        <name>FMN</name>
        <dbReference type="ChEBI" id="CHEBI:58210"/>
    </cofactor>
</comment>
<dbReference type="GO" id="GO:0010181">
    <property type="term" value="F:FMN binding"/>
    <property type="evidence" value="ECO:0007669"/>
    <property type="project" value="InterPro"/>
</dbReference>
<dbReference type="SUPFAM" id="SSF50475">
    <property type="entry name" value="FMN-binding split barrel"/>
    <property type="match status" value="1"/>
</dbReference>
<comment type="similarity">
    <text evidence="4">Belongs to the flavoredoxin family.</text>
</comment>
<dbReference type="Gene3D" id="2.30.110.10">
    <property type="entry name" value="Electron Transport, Fmn-binding Protein, Chain A"/>
    <property type="match status" value="1"/>
</dbReference>
<reference evidence="6" key="2">
    <citation type="submission" date="2023-01" db="EMBL/GenBank/DDBJ databases">
        <title>Draft genome sequence of Agaribacter marinus strain NBRC 110023.</title>
        <authorList>
            <person name="Sun Q."/>
            <person name="Mori K."/>
        </authorList>
    </citation>
    <scope>NUCLEOTIDE SEQUENCE</scope>
    <source>
        <strain evidence="6">NBRC 110023</strain>
    </source>
</reference>
<keyword evidence="3" id="KW-0288">FMN</keyword>
<dbReference type="Pfam" id="PF01613">
    <property type="entry name" value="Flavin_Reduct"/>
    <property type="match status" value="1"/>
</dbReference>
<dbReference type="InterPro" id="IPR002563">
    <property type="entry name" value="Flavin_Rdtase-like_dom"/>
</dbReference>